<dbReference type="OrthoDB" id="9909466at2759"/>
<evidence type="ECO:0000313" key="1">
    <source>
        <dbReference type="Ensembl" id="ENSLLEP00000025916.1"/>
    </source>
</evidence>
<reference evidence="1" key="2">
    <citation type="submission" date="2025-09" db="UniProtKB">
        <authorList>
            <consortium name="Ensembl"/>
        </authorList>
    </citation>
    <scope>IDENTIFICATION</scope>
</reference>
<proteinExistence type="predicted"/>
<dbReference type="GeneTree" id="ENSGT00940000154669"/>
<sequence length="278" mass="32434">LEHYYFLLVMEDLNIAISKPFKSNLTFRDRKICEDLKNNQNLVIKQADKGGGIVVMSRQFYLKEADRLLGDINTYKLLDKDPTPEFLIELEGLLLKGKEKGIISETEFKYLLNKQSQIALFYFLPKIHKDIDNPPGRPIISGIDSLTNNLSRYIDIFLQPIVQFTPSYLKDTGHILRELEKVVWEQDLCLATIDVTLLYTSIPHKKGIEMVKRSLEKDSSFAREQIDFLTESILFILQHNYFWFESRFYLQVCGNAMGTRFAPSYANLYMHSWECDHV</sequence>
<evidence type="ECO:0000313" key="2">
    <source>
        <dbReference type="Proteomes" id="UP000694569"/>
    </source>
</evidence>
<keyword evidence="2" id="KW-1185">Reference proteome</keyword>
<name>A0A8C5PPV1_9ANUR</name>
<reference evidence="1" key="1">
    <citation type="submission" date="2025-08" db="UniProtKB">
        <authorList>
            <consortium name="Ensembl"/>
        </authorList>
    </citation>
    <scope>IDENTIFICATION</scope>
</reference>
<organism evidence="1 2">
    <name type="scientific">Leptobrachium leishanense</name>
    <name type="common">Leishan spiny toad</name>
    <dbReference type="NCBI Taxonomy" id="445787"/>
    <lineage>
        <taxon>Eukaryota</taxon>
        <taxon>Metazoa</taxon>
        <taxon>Chordata</taxon>
        <taxon>Craniata</taxon>
        <taxon>Vertebrata</taxon>
        <taxon>Euteleostomi</taxon>
        <taxon>Amphibia</taxon>
        <taxon>Batrachia</taxon>
        <taxon>Anura</taxon>
        <taxon>Pelobatoidea</taxon>
        <taxon>Megophryidae</taxon>
        <taxon>Leptobrachium</taxon>
    </lineage>
</organism>
<accession>A0A8C5PPV1</accession>
<protein>
    <recommendedName>
        <fullName evidence="3">Reverse transcriptase domain-containing protein</fullName>
    </recommendedName>
</protein>
<evidence type="ECO:0008006" key="3">
    <source>
        <dbReference type="Google" id="ProtNLM"/>
    </source>
</evidence>
<dbReference type="PANTHER" id="PTHR21301">
    <property type="entry name" value="REVERSE TRANSCRIPTASE"/>
    <property type="match status" value="1"/>
</dbReference>
<dbReference type="Ensembl" id="ENSLLET00000026903.1">
    <property type="protein sequence ID" value="ENSLLEP00000025916.1"/>
    <property type="gene ID" value="ENSLLEG00000016423.1"/>
</dbReference>
<dbReference type="AlphaFoldDB" id="A0A8C5PPV1"/>
<dbReference type="Proteomes" id="UP000694569">
    <property type="component" value="Unplaced"/>
</dbReference>
<dbReference type="PANTHER" id="PTHR21301:SF13">
    <property type="match status" value="1"/>
</dbReference>